<gene>
    <name evidence="3" type="ORF">OJ997_03695</name>
</gene>
<dbReference type="RefSeq" id="WP_270023661.1">
    <property type="nucleotide sequence ID" value="NZ_JAPDDP010000004.1"/>
</dbReference>
<dbReference type="Proteomes" id="UP001147653">
    <property type="component" value="Unassembled WGS sequence"/>
</dbReference>
<accession>A0A9X3S6Q2</accession>
<evidence type="ECO:0000313" key="3">
    <source>
        <dbReference type="EMBL" id="MDA0179388.1"/>
    </source>
</evidence>
<dbReference type="InterPro" id="IPR004378">
    <property type="entry name" value="F420H2_quin_Rdtase"/>
</dbReference>
<dbReference type="GO" id="GO:0005886">
    <property type="term" value="C:plasma membrane"/>
    <property type="evidence" value="ECO:0007669"/>
    <property type="project" value="TreeGrafter"/>
</dbReference>
<reference evidence="3" key="1">
    <citation type="submission" date="2022-10" db="EMBL/GenBank/DDBJ databases">
        <title>The WGS of Solirubrobacter phytolaccae KCTC 29190.</title>
        <authorList>
            <person name="Jiang Z."/>
        </authorList>
    </citation>
    <scope>NUCLEOTIDE SEQUENCE</scope>
    <source>
        <strain evidence="3">KCTC 29190</strain>
    </source>
</reference>
<dbReference type="Pfam" id="PF04075">
    <property type="entry name" value="F420H2_quin_red"/>
    <property type="match status" value="1"/>
</dbReference>
<protein>
    <submittedName>
        <fullName evidence="3">Nitroreductase family deazaflavin-dependent oxidoreductase</fullName>
    </submittedName>
</protein>
<keyword evidence="4" id="KW-1185">Reference proteome</keyword>
<comment type="caution">
    <text evidence="3">The sequence shown here is derived from an EMBL/GenBank/DDBJ whole genome shotgun (WGS) entry which is preliminary data.</text>
</comment>
<evidence type="ECO:0000256" key="2">
    <source>
        <dbReference type="ARBA" id="ARBA00049106"/>
    </source>
</evidence>
<dbReference type="InterPro" id="IPR012349">
    <property type="entry name" value="Split_barrel_FMN-bd"/>
</dbReference>
<dbReference type="PANTHER" id="PTHR39428:SF1">
    <property type="entry name" value="F420H(2)-DEPENDENT QUINONE REDUCTASE RV1261C"/>
    <property type="match status" value="1"/>
</dbReference>
<dbReference type="Gene3D" id="2.30.110.10">
    <property type="entry name" value="Electron Transport, Fmn-binding Protein, Chain A"/>
    <property type="match status" value="1"/>
</dbReference>
<sequence>MADIDKDRLASDIEALSDFNRAIVEEFRANDGKISNLPGGELLLLHHTGAKSGESRLSPLAYVRVGGRMLVVGSSLGSPKHPAWVHNLRAHPRCRVEVGTDDYAVVARELPREERDALFPSVTAAAPVLADYQAKTDRVIPLFELTRG</sequence>
<dbReference type="NCBIfam" id="TIGR00026">
    <property type="entry name" value="hi_GC_TIGR00026"/>
    <property type="match status" value="1"/>
</dbReference>
<dbReference type="GO" id="GO:0070967">
    <property type="term" value="F:coenzyme F420 binding"/>
    <property type="evidence" value="ECO:0007669"/>
    <property type="project" value="TreeGrafter"/>
</dbReference>
<dbReference type="EMBL" id="JAPDDP010000004">
    <property type="protein sequence ID" value="MDA0179388.1"/>
    <property type="molecule type" value="Genomic_DNA"/>
</dbReference>
<dbReference type="SUPFAM" id="SSF50475">
    <property type="entry name" value="FMN-binding split barrel"/>
    <property type="match status" value="1"/>
</dbReference>
<proteinExistence type="inferred from homology"/>
<dbReference type="PANTHER" id="PTHR39428">
    <property type="entry name" value="F420H(2)-DEPENDENT QUINONE REDUCTASE RV1261C"/>
    <property type="match status" value="1"/>
</dbReference>
<evidence type="ECO:0000313" key="4">
    <source>
        <dbReference type="Proteomes" id="UP001147653"/>
    </source>
</evidence>
<dbReference type="GO" id="GO:0016491">
    <property type="term" value="F:oxidoreductase activity"/>
    <property type="evidence" value="ECO:0007669"/>
    <property type="project" value="InterPro"/>
</dbReference>
<name>A0A9X3S6Q2_9ACTN</name>
<dbReference type="AlphaFoldDB" id="A0A9X3S6Q2"/>
<organism evidence="3 4">
    <name type="scientific">Solirubrobacter phytolaccae</name>
    <dbReference type="NCBI Taxonomy" id="1404360"/>
    <lineage>
        <taxon>Bacteria</taxon>
        <taxon>Bacillati</taxon>
        <taxon>Actinomycetota</taxon>
        <taxon>Thermoleophilia</taxon>
        <taxon>Solirubrobacterales</taxon>
        <taxon>Solirubrobacteraceae</taxon>
        <taxon>Solirubrobacter</taxon>
    </lineage>
</organism>
<comment type="similarity">
    <text evidence="1">Belongs to the F420H(2)-dependent quinone reductase family.</text>
</comment>
<evidence type="ECO:0000256" key="1">
    <source>
        <dbReference type="ARBA" id="ARBA00008710"/>
    </source>
</evidence>
<comment type="catalytic activity">
    <reaction evidence="2">
        <text>oxidized coenzyme F420-(gamma-L-Glu)(n) + a quinol + H(+) = reduced coenzyme F420-(gamma-L-Glu)(n) + a quinone</text>
        <dbReference type="Rhea" id="RHEA:39663"/>
        <dbReference type="Rhea" id="RHEA-COMP:12939"/>
        <dbReference type="Rhea" id="RHEA-COMP:14378"/>
        <dbReference type="ChEBI" id="CHEBI:15378"/>
        <dbReference type="ChEBI" id="CHEBI:24646"/>
        <dbReference type="ChEBI" id="CHEBI:132124"/>
        <dbReference type="ChEBI" id="CHEBI:133980"/>
        <dbReference type="ChEBI" id="CHEBI:139511"/>
    </reaction>
</comment>